<dbReference type="NCBIfam" id="TIGR00143">
    <property type="entry name" value="hypF"/>
    <property type="match status" value="1"/>
</dbReference>
<dbReference type="InterPro" id="IPR011125">
    <property type="entry name" value="Znf_HypF"/>
</dbReference>
<dbReference type="Pfam" id="PF07503">
    <property type="entry name" value="zf-HYPF"/>
    <property type="match status" value="2"/>
</dbReference>
<dbReference type="InterPro" id="IPR004421">
    <property type="entry name" value="Carbamoyltransferase_HypF"/>
</dbReference>
<evidence type="ECO:0000256" key="6">
    <source>
        <dbReference type="ARBA" id="ARBA00022833"/>
    </source>
</evidence>
<evidence type="ECO:0000313" key="13">
    <source>
        <dbReference type="Proteomes" id="UP000075359"/>
    </source>
</evidence>
<keyword evidence="13" id="KW-1185">Reference proteome</keyword>
<dbReference type="Pfam" id="PF22521">
    <property type="entry name" value="HypF_C_2"/>
    <property type="match status" value="1"/>
</dbReference>
<name>A0A151CIX8_9BACT</name>
<evidence type="ECO:0000256" key="5">
    <source>
        <dbReference type="ARBA" id="ARBA00022771"/>
    </source>
</evidence>
<dbReference type="InterPro" id="IPR001792">
    <property type="entry name" value="Acylphosphatase-like_dom"/>
</dbReference>
<comment type="similarity">
    <text evidence="2 8">Belongs to the carbamoyltransferase HypF family.</text>
</comment>
<dbReference type="InterPro" id="IPR036046">
    <property type="entry name" value="Acylphosphatase-like_dom_sf"/>
</dbReference>
<feature type="active site" evidence="9">
    <location>
        <position position="18"/>
    </location>
</feature>
<dbReference type="PROSITE" id="PS51163">
    <property type="entry name" value="YRDC"/>
    <property type="match status" value="1"/>
</dbReference>
<keyword evidence="6" id="KW-0862">Zinc</keyword>
<dbReference type="PANTHER" id="PTHR42959">
    <property type="entry name" value="CARBAMOYLTRANSFERASE"/>
    <property type="match status" value="1"/>
</dbReference>
<dbReference type="EC" id="6.2.-.-" evidence="8"/>
<keyword evidence="3" id="KW-0436">Ligase</keyword>
<sequence>MNTYRITIKGTVQGVGFRPFIYQLAVRYSLNGTVLNGTQGVEIILNAAPESLQRFLQSIEEELPPLASVETVETTKIAFREFRDFQIISTDEAGERTVRIPPDVSICKACETELFDPNDRRYGYPFITCTHCGVRYSIIYDLPYDRKNTSMKFFEMCDRCEKEYSSPLDRRYHAQPIGCYQCGPTLELKIKNEKLEIDDNKIVETASQLLSEGKILAVKGVGGYHLMCDATNEAAVKTLRERKHRPTKPFAVMVKDMEMAKWFARIDTAEEKLLRSKERPIVLLKTQPATRYSLPTSVAPNIAKIGLFLPYTPLHLLLLNKLDRPLVATSANITDEPICTDMDSLEKLNGVYDYVLDHDRKIVNGCDDSVVMVVGDQQVILRRARGYAPASIKLPFRLKQNRLAMGANQKSTVAIGFEDTAILSPHIGDLDSIGSVEYYKKNIETLERIYDFTPEVIVHDKHPYYESTKYAKQLFTLHSSLFIHEVQHHYAHILGVMAEKGIEDRVLGVAFDGTGYGNDGNLWGGEFLVCDYEGFERVAHLDYFKLLGGAKAIKEPRRVALSLLFDLYGEEALKLDTPTVNAFSSTELKTYFIAWQKGLNAPLSSSAGRLFDAVASLRDVCHVMSFEGESGMLLEELYDETVKGAYSFEIKKGRIDILPMIKEIVGEKETAVAVSKFFHTLVEMVAAVYEDHDDLPLVLSGGVFQNSVLLDLMLKRFPDVYIPTLIPPNDGGIALGQLASRLKR</sequence>
<dbReference type="InterPro" id="IPR017945">
    <property type="entry name" value="DHBP_synth_RibB-like_a/b_dom"/>
</dbReference>
<dbReference type="PANTHER" id="PTHR42959:SF1">
    <property type="entry name" value="CARBAMOYLTRANSFERASE HYPF"/>
    <property type="match status" value="1"/>
</dbReference>
<dbReference type="InterPro" id="IPR017968">
    <property type="entry name" value="Acylphosphatase_CS"/>
</dbReference>
<keyword evidence="12" id="KW-0808">Transferase</keyword>
<accession>A0A151CIX8</accession>
<dbReference type="Gene3D" id="3.90.870.50">
    <property type="match status" value="1"/>
</dbReference>
<proteinExistence type="inferred from homology"/>
<dbReference type="PROSITE" id="PS51160">
    <property type="entry name" value="ACYLPHOSPHATASE_3"/>
    <property type="match status" value="1"/>
</dbReference>
<evidence type="ECO:0000259" key="11">
    <source>
        <dbReference type="PROSITE" id="PS51163"/>
    </source>
</evidence>
<comment type="pathway">
    <text evidence="1">Protein modification; [NiFe] hydrogenase maturation.</text>
</comment>
<dbReference type="Pfam" id="PF17788">
    <property type="entry name" value="HypF_C"/>
    <property type="match status" value="1"/>
</dbReference>
<dbReference type="InterPro" id="IPR006070">
    <property type="entry name" value="Sua5-like_dom"/>
</dbReference>
<keyword evidence="9" id="KW-0378">Hydrolase</keyword>
<protein>
    <recommendedName>
        <fullName evidence="8">Carbamoyltransferase</fullName>
        <ecNumber evidence="8">6.2.-.-</ecNumber>
    </recommendedName>
</protein>
<evidence type="ECO:0000256" key="4">
    <source>
        <dbReference type="ARBA" id="ARBA00022723"/>
    </source>
</evidence>
<dbReference type="PIRSF" id="PIRSF006256">
    <property type="entry name" value="CMPcnvr_hdrg_mat"/>
    <property type="match status" value="1"/>
</dbReference>
<dbReference type="PROSITE" id="PS00150">
    <property type="entry name" value="ACYLPHOSPHATASE_1"/>
    <property type="match status" value="1"/>
</dbReference>
<dbReference type="Gene3D" id="3.30.420.40">
    <property type="match status" value="1"/>
</dbReference>
<dbReference type="Gene3D" id="3.30.420.360">
    <property type="match status" value="1"/>
</dbReference>
<dbReference type="STRING" id="1630136.AS592_10205"/>
<dbReference type="AlphaFoldDB" id="A0A151CIX8"/>
<dbReference type="InterPro" id="IPR043129">
    <property type="entry name" value="ATPase_NBD"/>
</dbReference>
<dbReference type="GO" id="GO:0016743">
    <property type="term" value="F:carboxyl- or carbamoyltransferase activity"/>
    <property type="evidence" value="ECO:0007669"/>
    <property type="project" value="UniProtKB-UniRule"/>
</dbReference>
<evidence type="ECO:0000256" key="1">
    <source>
        <dbReference type="ARBA" id="ARBA00004711"/>
    </source>
</evidence>
<dbReference type="InterPro" id="IPR051060">
    <property type="entry name" value="Carbamoyltrans_HypF-like"/>
</dbReference>
<evidence type="ECO:0000256" key="3">
    <source>
        <dbReference type="ARBA" id="ARBA00022598"/>
    </source>
</evidence>
<dbReference type="InterPro" id="IPR055128">
    <property type="entry name" value="HypF_C_2"/>
</dbReference>
<dbReference type="GO" id="GO:0003725">
    <property type="term" value="F:double-stranded RNA binding"/>
    <property type="evidence" value="ECO:0007669"/>
    <property type="project" value="InterPro"/>
</dbReference>
<comment type="catalytic activity">
    <reaction evidence="7">
        <text>C-terminal L-cysteinyl-[HypE protein] + carbamoyl phosphate + ATP + H2O = C-terminal S-carboxamide-L-cysteinyl-[HypE protein] + AMP + phosphate + diphosphate + H(+)</text>
        <dbReference type="Rhea" id="RHEA:55636"/>
        <dbReference type="Rhea" id="RHEA-COMP:14247"/>
        <dbReference type="Rhea" id="RHEA-COMP:14392"/>
        <dbReference type="ChEBI" id="CHEBI:15377"/>
        <dbReference type="ChEBI" id="CHEBI:15378"/>
        <dbReference type="ChEBI" id="CHEBI:30616"/>
        <dbReference type="ChEBI" id="CHEBI:33019"/>
        <dbReference type="ChEBI" id="CHEBI:43474"/>
        <dbReference type="ChEBI" id="CHEBI:58228"/>
        <dbReference type="ChEBI" id="CHEBI:76913"/>
        <dbReference type="ChEBI" id="CHEBI:139126"/>
        <dbReference type="ChEBI" id="CHEBI:456215"/>
    </reaction>
</comment>
<evidence type="ECO:0000256" key="7">
    <source>
        <dbReference type="ARBA" id="ARBA00048220"/>
    </source>
</evidence>
<dbReference type="InterPro" id="IPR041440">
    <property type="entry name" value="HypF_C"/>
</dbReference>
<dbReference type="SUPFAM" id="SSF53067">
    <property type="entry name" value="Actin-like ATPase domain"/>
    <property type="match status" value="1"/>
</dbReference>
<gene>
    <name evidence="12" type="ORF">AS592_10205</name>
</gene>
<dbReference type="Proteomes" id="UP000075359">
    <property type="component" value="Unassembled WGS sequence"/>
</dbReference>
<evidence type="ECO:0000259" key="10">
    <source>
        <dbReference type="PROSITE" id="PS51160"/>
    </source>
</evidence>
<dbReference type="EMBL" id="LNKT01000001">
    <property type="protein sequence ID" value="KYJ87476.1"/>
    <property type="molecule type" value="Genomic_DNA"/>
</dbReference>
<comment type="catalytic activity">
    <reaction evidence="9">
        <text>an acyl phosphate + H2O = a carboxylate + phosphate + H(+)</text>
        <dbReference type="Rhea" id="RHEA:14965"/>
        <dbReference type="ChEBI" id="CHEBI:15377"/>
        <dbReference type="ChEBI" id="CHEBI:15378"/>
        <dbReference type="ChEBI" id="CHEBI:29067"/>
        <dbReference type="ChEBI" id="CHEBI:43474"/>
        <dbReference type="ChEBI" id="CHEBI:59918"/>
        <dbReference type="EC" id="3.6.1.7"/>
    </reaction>
</comment>
<comment type="caution">
    <text evidence="12">The sequence shown here is derived from an EMBL/GenBank/DDBJ whole genome shotgun (WGS) entry which is preliminary data.</text>
</comment>
<dbReference type="GO" id="GO:0003998">
    <property type="term" value="F:acylphosphatase activity"/>
    <property type="evidence" value="ECO:0007669"/>
    <property type="project" value="UniProtKB-EC"/>
</dbReference>
<dbReference type="GO" id="GO:0008270">
    <property type="term" value="F:zinc ion binding"/>
    <property type="evidence" value="ECO:0007669"/>
    <property type="project" value="UniProtKB-KW"/>
</dbReference>
<evidence type="ECO:0000256" key="8">
    <source>
        <dbReference type="PIRNR" id="PIRNR006256"/>
    </source>
</evidence>
<dbReference type="Pfam" id="PF00708">
    <property type="entry name" value="Acylphosphatase"/>
    <property type="match status" value="1"/>
</dbReference>
<dbReference type="GO" id="GO:0016874">
    <property type="term" value="F:ligase activity"/>
    <property type="evidence" value="ECO:0007669"/>
    <property type="project" value="UniProtKB-UniRule"/>
</dbReference>
<feature type="active site" evidence="9">
    <location>
        <position position="36"/>
    </location>
</feature>
<feature type="domain" description="YrdC-like" evidence="11">
    <location>
        <begin position="200"/>
        <end position="386"/>
    </location>
</feature>
<reference evidence="12 13" key="1">
    <citation type="submission" date="2015-11" db="EMBL/GenBank/DDBJ databases">
        <title>Draft genome of Sulfurovum riftiae 1812E, a member of the Epsilonproteobacteria isolated from the tube of the deep-sea hydrothermal vent tubewom Riftia pachyptila.</title>
        <authorList>
            <person name="Vetriani C."/>
            <person name="Giovannelli D."/>
        </authorList>
    </citation>
    <scope>NUCLEOTIDE SEQUENCE [LARGE SCALE GENOMIC DNA]</scope>
    <source>
        <strain evidence="12 13">1812E</strain>
    </source>
</reference>
<dbReference type="Gene3D" id="3.30.110.120">
    <property type="match status" value="1"/>
</dbReference>
<evidence type="ECO:0000313" key="12">
    <source>
        <dbReference type="EMBL" id="KYJ87476.1"/>
    </source>
</evidence>
<dbReference type="Pfam" id="PF01300">
    <property type="entry name" value="Sua5_yciO_yrdC"/>
    <property type="match status" value="1"/>
</dbReference>
<dbReference type="RefSeq" id="WP_067328347.1">
    <property type="nucleotide sequence ID" value="NZ_LNKT01000001.1"/>
</dbReference>
<feature type="domain" description="Acylphosphatase-like" evidence="10">
    <location>
        <begin position="3"/>
        <end position="89"/>
    </location>
</feature>
<dbReference type="OrthoDB" id="9808093at2"/>
<evidence type="ECO:0000256" key="2">
    <source>
        <dbReference type="ARBA" id="ARBA00008097"/>
    </source>
</evidence>
<organism evidence="12 13">
    <name type="scientific">Sulfurovum riftiae</name>
    <dbReference type="NCBI Taxonomy" id="1630136"/>
    <lineage>
        <taxon>Bacteria</taxon>
        <taxon>Pseudomonadati</taxon>
        <taxon>Campylobacterota</taxon>
        <taxon>Epsilonproteobacteria</taxon>
        <taxon>Campylobacterales</taxon>
        <taxon>Sulfurovaceae</taxon>
        <taxon>Sulfurovum</taxon>
    </lineage>
</organism>
<keyword evidence="5" id="KW-0863">Zinc-finger</keyword>
<dbReference type="SUPFAM" id="SSF55821">
    <property type="entry name" value="YrdC/RibB"/>
    <property type="match status" value="1"/>
</dbReference>
<keyword evidence="4" id="KW-0479">Metal-binding</keyword>
<evidence type="ECO:0000256" key="9">
    <source>
        <dbReference type="PROSITE-ProRule" id="PRU00520"/>
    </source>
</evidence>
<dbReference type="GO" id="GO:0051604">
    <property type="term" value="P:protein maturation"/>
    <property type="evidence" value="ECO:0007669"/>
    <property type="project" value="TreeGrafter"/>
</dbReference>
<dbReference type="UniPathway" id="UPA00335"/>
<dbReference type="SUPFAM" id="SSF54975">
    <property type="entry name" value="Acylphosphatase/BLUF domain-like"/>
    <property type="match status" value="1"/>
</dbReference>